<evidence type="ECO:0000313" key="1">
    <source>
        <dbReference type="EMBL" id="CAP18608.1"/>
    </source>
</evidence>
<dbReference type="HOGENOM" id="CLU_712986_0_0_14"/>
<dbReference type="Proteomes" id="UP000002020">
    <property type="component" value="Chromosome"/>
</dbReference>
<keyword evidence="2" id="KW-1185">Reference proteome</keyword>
<protein>
    <submittedName>
        <fullName evidence="1">Uncharacterized protein</fullName>
    </submittedName>
</protein>
<evidence type="ECO:0000313" key="2">
    <source>
        <dbReference type="Proteomes" id="UP000002020"/>
    </source>
</evidence>
<accession>B3QZK1</accession>
<dbReference type="AlphaFoldDB" id="B3QZK1"/>
<organism evidence="2">
    <name type="scientific">Phytoplasma mali (strain AT)</name>
    <dbReference type="NCBI Taxonomy" id="482235"/>
    <lineage>
        <taxon>Bacteria</taxon>
        <taxon>Bacillati</taxon>
        <taxon>Mycoplasmatota</taxon>
        <taxon>Mollicutes</taxon>
        <taxon>Acholeplasmatales</taxon>
        <taxon>Acholeplasmataceae</taxon>
        <taxon>Candidatus Phytoplasma</taxon>
        <taxon>16SrX (Apple proliferation group)</taxon>
    </lineage>
</organism>
<sequence>MLTNLTKITNFTILTEKLSNIETIKIALSFRINYQFSISNQSKKADFVVNFGSNNLNEYENSIFYDKSFFNHIQKNIKEKMDFPISIVYEKTKITTNSNSNSNSNSNIKPIINFLNHLNPNALSNLTILIQKYTKKNQVFEYYNYKNHTFYVSEINYPLIINQKNILYQQLNHDLPITKPQTNETNLEIDYFNDTKYLGSKSIFQHQYRDFNKNQIKELLIPILKSKLKTLKLIPFKNETKLDQFQQPLKTNYVLKYNRILYLKADLPYLKFFLKQTSIGFKVKSNRLNIKRKSFYFKNRRFYFNLSTLKYQNQNFEYLIDLKGKNRYSLGIINLNQKNEFKYLTINIETNLSINKINLIQDLYSKLSIKFDLKLFNQIWNLIEKEL</sequence>
<dbReference type="EMBL" id="CU469464">
    <property type="protein sequence ID" value="CAP18608.1"/>
    <property type="molecule type" value="Genomic_DNA"/>
</dbReference>
<reference evidence="1 2" key="1">
    <citation type="journal article" date="2008" name="BMC Genomics">
        <title>The linear chromosome of the plant-pathogenic mycoplasma 'Candidatus Phytoplasma mali'.</title>
        <authorList>
            <person name="Kube M."/>
            <person name="Schneider B."/>
            <person name="Kuhl H."/>
            <person name="Dandekar T."/>
            <person name="Heitmann K."/>
            <person name="Migdoll A.M."/>
            <person name="Reinhardt R."/>
            <person name="Seemueller E."/>
        </authorList>
    </citation>
    <scope>NUCLEOTIDE SEQUENCE [LARGE SCALE GENOMIC DNA]</scope>
    <source>
        <strain evidence="1 2">AT</strain>
    </source>
</reference>
<proteinExistence type="predicted"/>
<gene>
    <name evidence="1" type="ordered locus">ATP_00421</name>
</gene>
<name>B3QZK1_PHYMT</name>
<dbReference type="KEGG" id="pml:ATP_00421"/>